<name>A0ACB7SNZ2_HYAAI</name>
<organism evidence="1 2">
    <name type="scientific">Hyalomma asiaticum</name>
    <name type="common">Tick</name>
    <dbReference type="NCBI Taxonomy" id="266040"/>
    <lineage>
        <taxon>Eukaryota</taxon>
        <taxon>Metazoa</taxon>
        <taxon>Ecdysozoa</taxon>
        <taxon>Arthropoda</taxon>
        <taxon>Chelicerata</taxon>
        <taxon>Arachnida</taxon>
        <taxon>Acari</taxon>
        <taxon>Parasitiformes</taxon>
        <taxon>Ixodida</taxon>
        <taxon>Ixodoidea</taxon>
        <taxon>Ixodidae</taxon>
        <taxon>Hyalomminae</taxon>
        <taxon>Hyalomma</taxon>
    </lineage>
</organism>
<evidence type="ECO:0000313" key="1">
    <source>
        <dbReference type="EMBL" id="KAH6935676.1"/>
    </source>
</evidence>
<accession>A0ACB7SNZ2</accession>
<proteinExistence type="predicted"/>
<sequence length="164" mass="18108">MPRSKRNRQVGENHDTDEKPFGMFGTGTVVTEENSCQTAAKAPFCFVSDECDERQHCARRKCLHSQLDGIVQEAEGLLQEQDLSSPKVSISIDRINAIYAQMAKIDESLIDEASDELIEAGMIDASNYGDKIVTFTAKLRFAILDNYASQASRLTTSQASVGLR</sequence>
<protein>
    <submittedName>
        <fullName evidence="1">Uncharacterized protein</fullName>
    </submittedName>
</protein>
<keyword evidence="2" id="KW-1185">Reference proteome</keyword>
<comment type="caution">
    <text evidence="1">The sequence shown here is derived from an EMBL/GenBank/DDBJ whole genome shotgun (WGS) entry which is preliminary data.</text>
</comment>
<evidence type="ECO:0000313" key="2">
    <source>
        <dbReference type="Proteomes" id="UP000821845"/>
    </source>
</evidence>
<dbReference type="EMBL" id="CM023483">
    <property type="protein sequence ID" value="KAH6935676.1"/>
    <property type="molecule type" value="Genomic_DNA"/>
</dbReference>
<dbReference type="Proteomes" id="UP000821845">
    <property type="component" value="Chromosome 3"/>
</dbReference>
<gene>
    <name evidence="1" type="ORF">HPB50_007672</name>
</gene>
<reference evidence="1" key="1">
    <citation type="submission" date="2020-05" db="EMBL/GenBank/DDBJ databases">
        <title>Large-scale comparative analyses of tick genomes elucidate their genetic diversity and vector capacities.</title>
        <authorList>
            <person name="Jia N."/>
            <person name="Wang J."/>
            <person name="Shi W."/>
            <person name="Du L."/>
            <person name="Sun Y."/>
            <person name="Zhan W."/>
            <person name="Jiang J."/>
            <person name="Wang Q."/>
            <person name="Zhang B."/>
            <person name="Ji P."/>
            <person name="Sakyi L.B."/>
            <person name="Cui X."/>
            <person name="Yuan T."/>
            <person name="Jiang B."/>
            <person name="Yang W."/>
            <person name="Lam T.T.-Y."/>
            <person name="Chang Q."/>
            <person name="Ding S."/>
            <person name="Wang X."/>
            <person name="Zhu J."/>
            <person name="Ruan X."/>
            <person name="Zhao L."/>
            <person name="Wei J."/>
            <person name="Que T."/>
            <person name="Du C."/>
            <person name="Cheng J."/>
            <person name="Dai P."/>
            <person name="Han X."/>
            <person name="Huang E."/>
            <person name="Gao Y."/>
            <person name="Liu J."/>
            <person name="Shao H."/>
            <person name="Ye R."/>
            <person name="Li L."/>
            <person name="Wei W."/>
            <person name="Wang X."/>
            <person name="Wang C."/>
            <person name="Yang T."/>
            <person name="Huo Q."/>
            <person name="Li W."/>
            <person name="Guo W."/>
            <person name="Chen H."/>
            <person name="Zhou L."/>
            <person name="Ni X."/>
            <person name="Tian J."/>
            <person name="Zhou Y."/>
            <person name="Sheng Y."/>
            <person name="Liu T."/>
            <person name="Pan Y."/>
            <person name="Xia L."/>
            <person name="Li J."/>
            <person name="Zhao F."/>
            <person name="Cao W."/>
        </authorList>
    </citation>
    <scope>NUCLEOTIDE SEQUENCE</scope>
    <source>
        <strain evidence="1">Hyas-2018</strain>
    </source>
</reference>